<keyword evidence="5 6" id="KW-0961">Cell wall biogenesis/degradation</keyword>
<dbReference type="Gene3D" id="2.40.440.10">
    <property type="entry name" value="L,D-transpeptidase catalytic domain-like"/>
    <property type="match status" value="1"/>
</dbReference>
<dbReference type="CDD" id="cd16913">
    <property type="entry name" value="YkuD_like"/>
    <property type="match status" value="1"/>
</dbReference>
<evidence type="ECO:0000256" key="4">
    <source>
        <dbReference type="ARBA" id="ARBA00022984"/>
    </source>
</evidence>
<dbReference type="Pfam" id="PF03734">
    <property type="entry name" value="YkuD"/>
    <property type="match status" value="1"/>
</dbReference>
<proteinExistence type="predicted"/>
<name>A0ABS4K6T1_9CLOT</name>
<dbReference type="RefSeq" id="WP_021284170.1">
    <property type="nucleotide sequence ID" value="NZ_JAGGLL010000030.1"/>
</dbReference>
<feature type="active site" description="Nucleophile" evidence="6">
    <location>
        <position position="438"/>
    </location>
</feature>
<accession>A0ABS4K6T1</accession>
<dbReference type="PANTHER" id="PTHR30582:SF33">
    <property type="entry name" value="EXPORTED PROTEIN"/>
    <property type="match status" value="1"/>
</dbReference>
<dbReference type="InterPro" id="IPR038063">
    <property type="entry name" value="Transpep_catalytic_dom"/>
</dbReference>
<comment type="pathway">
    <text evidence="1 6">Cell wall biogenesis; peptidoglycan biosynthesis.</text>
</comment>
<comment type="caution">
    <text evidence="9">The sequence shown here is derived from an EMBL/GenBank/DDBJ whole genome shotgun (WGS) entry which is preliminary data.</text>
</comment>
<keyword evidence="2" id="KW-0808">Transferase</keyword>
<evidence type="ECO:0000256" key="3">
    <source>
        <dbReference type="ARBA" id="ARBA00022960"/>
    </source>
</evidence>
<keyword evidence="10" id="KW-1185">Reference proteome</keyword>
<gene>
    <name evidence="9" type="ORF">J2Z44_003338</name>
</gene>
<dbReference type="SUPFAM" id="SSF143985">
    <property type="entry name" value="L,D-transpeptidase pre-catalytic domain-like"/>
    <property type="match status" value="1"/>
</dbReference>
<feature type="domain" description="L,D-TPase catalytic" evidence="8">
    <location>
        <begin position="343"/>
        <end position="462"/>
    </location>
</feature>
<dbReference type="InterPro" id="IPR005490">
    <property type="entry name" value="LD_TPept_cat_dom"/>
</dbReference>
<dbReference type="InterPro" id="IPR038054">
    <property type="entry name" value="LD_TPept-like_central_sf"/>
</dbReference>
<keyword evidence="7" id="KW-1133">Transmembrane helix</keyword>
<protein>
    <recommendedName>
        <fullName evidence="8">L,D-TPase catalytic domain-containing protein</fullName>
    </recommendedName>
</protein>
<dbReference type="PANTHER" id="PTHR30582">
    <property type="entry name" value="L,D-TRANSPEPTIDASE"/>
    <property type="match status" value="1"/>
</dbReference>
<evidence type="ECO:0000256" key="6">
    <source>
        <dbReference type="PROSITE-ProRule" id="PRU01373"/>
    </source>
</evidence>
<keyword evidence="7" id="KW-0472">Membrane</keyword>
<dbReference type="Gene3D" id="3.10.20.800">
    <property type="match status" value="1"/>
</dbReference>
<feature type="active site" description="Proton donor/acceptor" evidence="6">
    <location>
        <position position="417"/>
    </location>
</feature>
<dbReference type="SUPFAM" id="SSF141523">
    <property type="entry name" value="L,D-transpeptidase catalytic domain-like"/>
    <property type="match status" value="1"/>
</dbReference>
<evidence type="ECO:0000256" key="1">
    <source>
        <dbReference type="ARBA" id="ARBA00004752"/>
    </source>
</evidence>
<dbReference type="Proteomes" id="UP001519308">
    <property type="component" value="Unassembled WGS sequence"/>
</dbReference>
<evidence type="ECO:0000256" key="5">
    <source>
        <dbReference type="ARBA" id="ARBA00023316"/>
    </source>
</evidence>
<dbReference type="Pfam" id="PF12229">
    <property type="entry name" value="PG_binding_4"/>
    <property type="match status" value="2"/>
</dbReference>
<evidence type="ECO:0000259" key="8">
    <source>
        <dbReference type="PROSITE" id="PS52029"/>
    </source>
</evidence>
<keyword evidence="4 6" id="KW-0573">Peptidoglycan synthesis</keyword>
<dbReference type="InterPro" id="IPR050979">
    <property type="entry name" value="LD-transpeptidase"/>
</dbReference>
<feature type="transmembrane region" description="Helical" evidence="7">
    <location>
        <begin position="14"/>
        <end position="37"/>
    </location>
</feature>
<evidence type="ECO:0000256" key="2">
    <source>
        <dbReference type="ARBA" id="ARBA00022679"/>
    </source>
</evidence>
<reference evidence="9 10" key="1">
    <citation type="submission" date="2021-03" db="EMBL/GenBank/DDBJ databases">
        <title>Genomic Encyclopedia of Type Strains, Phase IV (KMG-IV): sequencing the most valuable type-strain genomes for metagenomic binning, comparative biology and taxonomic classification.</title>
        <authorList>
            <person name="Goeker M."/>
        </authorList>
    </citation>
    <scope>NUCLEOTIDE SEQUENCE [LARGE SCALE GENOMIC DNA]</scope>
    <source>
        <strain evidence="9 10">DSM 28650</strain>
    </source>
</reference>
<keyword evidence="3 6" id="KW-0133">Cell shape</keyword>
<organism evidence="9 10">
    <name type="scientific">Clostridium punense</name>
    <dbReference type="NCBI Taxonomy" id="1054297"/>
    <lineage>
        <taxon>Bacteria</taxon>
        <taxon>Bacillati</taxon>
        <taxon>Bacillota</taxon>
        <taxon>Clostridia</taxon>
        <taxon>Eubacteriales</taxon>
        <taxon>Clostridiaceae</taxon>
        <taxon>Clostridium</taxon>
    </lineage>
</organism>
<dbReference type="PROSITE" id="PS52029">
    <property type="entry name" value="LD_TPASE"/>
    <property type="match status" value="1"/>
</dbReference>
<evidence type="ECO:0000313" key="9">
    <source>
        <dbReference type="EMBL" id="MBP2023501.1"/>
    </source>
</evidence>
<evidence type="ECO:0000313" key="10">
    <source>
        <dbReference type="Proteomes" id="UP001519308"/>
    </source>
</evidence>
<sequence>MKEFSIKKLFKSKITGNVIIVVASIVLVYMIISLYFAKHFFFNIIINGVDVSLKPQSNANDKIINYIKDYKLQLIERNGEIEEISAQDIEMSYNEKNSIYRAYQNNNSFKWIISLVKKQEYYIEDLFTYNKDILENKIGELACLNKDIIEPKNASFSYSSGSYEVVEEVYGNKVNKENLIKAIEESILKGEAKLDLNQSSCYENPKYTMNSDKTIEARELLNKYIKTKITYIFGTQTETLDENTINQWLNVNESLEVVVDEKEAFEYVLGLSKKYDTVGRGRNLKTSTGKTLEVKGGFYGWKIDCSAETKELLQNIKNGDTLEKEPIYTQKAITRGENDIGNTYVEINITRQHLWFYKNGKLITQGSVVTGNPNRGNSTKLGIYMLNYKEKGSTLRGHDYEAEVTYWMPFNGNIGIHDASWRYSFGGQIYKNNGTHGCVNAPIYLAKTIYENIEPGTPVICYEE</sequence>
<evidence type="ECO:0000256" key="7">
    <source>
        <dbReference type="SAM" id="Phobius"/>
    </source>
</evidence>
<dbReference type="EMBL" id="JAGGLL010000030">
    <property type="protein sequence ID" value="MBP2023501.1"/>
    <property type="molecule type" value="Genomic_DNA"/>
</dbReference>
<dbReference type="InterPro" id="IPR022029">
    <property type="entry name" value="YoaR-like_PG-bd"/>
</dbReference>
<keyword evidence="7" id="KW-0812">Transmembrane</keyword>